<evidence type="ECO:0000256" key="2">
    <source>
        <dbReference type="ARBA" id="ARBA00023125"/>
    </source>
</evidence>
<dbReference type="PANTHER" id="PTHR43214">
    <property type="entry name" value="TWO-COMPONENT RESPONSE REGULATOR"/>
    <property type="match status" value="1"/>
</dbReference>
<dbReference type="PRINTS" id="PR00038">
    <property type="entry name" value="HTHLUXR"/>
</dbReference>
<comment type="caution">
    <text evidence="5">The sequence shown here is derived from an EMBL/GenBank/DDBJ whole genome shotgun (WGS) entry which is preliminary data.</text>
</comment>
<keyword evidence="6" id="KW-1185">Reference proteome</keyword>
<dbReference type="Pfam" id="PF00196">
    <property type="entry name" value="GerE"/>
    <property type="match status" value="1"/>
</dbReference>
<dbReference type="InterPro" id="IPR000792">
    <property type="entry name" value="Tscrpt_reg_LuxR_C"/>
</dbReference>
<dbReference type="Gene3D" id="3.30.450.40">
    <property type="match status" value="1"/>
</dbReference>
<dbReference type="Proteomes" id="UP000051451">
    <property type="component" value="Unassembled WGS sequence"/>
</dbReference>
<dbReference type="GO" id="GO:0045892">
    <property type="term" value="P:negative regulation of DNA-templated transcription"/>
    <property type="evidence" value="ECO:0007669"/>
    <property type="project" value="UniProtKB-ARBA"/>
</dbReference>
<sequence>MQKLTYLVDFDGGSFYLSAIDDEQKITSPVIYNIDSAFGEKYLQVYNKFDYSKALMFTDRSMTYRESDIVSDNQRILTPYYQMFYKDYHFHFSLHSIISFKGRFLGIMSLFRNDQKENFTQNDIELVRLLTTHLENSLYHHFQTEIYSPKKMTVSQVTQKYHLTEQQKIILQKLLDGIDNKQICSQLGITNNTLKKHISNIYKKLQIKKRVQLFKTIKERGK</sequence>
<dbReference type="STRING" id="1423750.FC89_GL000951"/>
<dbReference type="InterPro" id="IPR029016">
    <property type="entry name" value="GAF-like_dom_sf"/>
</dbReference>
<dbReference type="SUPFAM" id="SSF55781">
    <property type="entry name" value="GAF domain-like"/>
    <property type="match status" value="1"/>
</dbReference>
<dbReference type="CDD" id="cd06170">
    <property type="entry name" value="LuxR_C_like"/>
    <property type="match status" value="1"/>
</dbReference>
<evidence type="ECO:0000256" key="3">
    <source>
        <dbReference type="ARBA" id="ARBA00023163"/>
    </source>
</evidence>
<dbReference type="PATRIC" id="fig|1423750.3.peg.975"/>
<dbReference type="SUPFAM" id="SSF46894">
    <property type="entry name" value="C-terminal effector domain of the bipartite response regulators"/>
    <property type="match status" value="1"/>
</dbReference>
<organism evidence="5 6">
    <name type="scientific">Liquorilactobacillus ghanensis DSM 18630</name>
    <dbReference type="NCBI Taxonomy" id="1423750"/>
    <lineage>
        <taxon>Bacteria</taxon>
        <taxon>Bacillati</taxon>
        <taxon>Bacillota</taxon>
        <taxon>Bacilli</taxon>
        <taxon>Lactobacillales</taxon>
        <taxon>Lactobacillaceae</taxon>
        <taxon>Liquorilactobacillus</taxon>
    </lineage>
</organism>
<proteinExistence type="predicted"/>
<accession>A0A0R1VRW6</accession>
<dbReference type="InterPro" id="IPR039420">
    <property type="entry name" value="WalR-like"/>
</dbReference>
<evidence type="ECO:0000313" key="6">
    <source>
        <dbReference type="Proteomes" id="UP000051451"/>
    </source>
</evidence>
<dbReference type="InterPro" id="IPR036388">
    <property type="entry name" value="WH-like_DNA-bd_sf"/>
</dbReference>
<dbReference type="EMBL" id="AZGB01000016">
    <property type="protein sequence ID" value="KRM06084.1"/>
    <property type="molecule type" value="Genomic_DNA"/>
</dbReference>
<feature type="domain" description="HTH luxR-type" evidence="4">
    <location>
        <begin position="156"/>
        <end position="221"/>
    </location>
</feature>
<evidence type="ECO:0000259" key="4">
    <source>
        <dbReference type="PROSITE" id="PS50043"/>
    </source>
</evidence>
<name>A0A0R1VRW6_9LACO</name>
<evidence type="ECO:0000313" key="5">
    <source>
        <dbReference type="EMBL" id="KRM06084.1"/>
    </source>
</evidence>
<evidence type="ECO:0000256" key="1">
    <source>
        <dbReference type="ARBA" id="ARBA00023015"/>
    </source>
</evidence>
<dbReference type="PROSITE" id="PS50043">
    <property type="entry name" value="HTH_LUXR_2"/>
    <property type="match status" value="1"/>
</dbReference>
<dbReference type="SMART" id="SM00421">
    <property type="entry name" value="HTH_LUXR"/>
    <property type="match status" value="1"/>
</dbReference>
<dbReference type="InterPro" id="IPR016032">
    <property type="entry name" value="Sig_transdc_resp-reg_C-effctor"/>
</dbReference>
<keyword evidence="3" id="KW-0804">Transcription</keyword>
<keyword evidence="2" id="KW-0238">DNA-binding</keyword>
<dbReference type="GO" id="GO:0003677">
    <property type="term" value="F:DNA binding"/>
    <property type="evidence" value="ECO:0007669"/>
    <property type="project" value="UniProtKB-KW"/>
</dbReference>
<dbReference type="AlphaFoldDB" id="A0A0R1VRW6"/>
<dbReference type="Gene3D" id="1.10.10.10">
    <property type="entry name" value="Winged helix-like DNA-binding domain superfamily/Winged helix DNA-binding domain"/>
    <property type="match status" value="1"/>
</dbReference>
<gene>
    <name evidence="5" type="ORF">FC89_GL000951</name>
</gene>
<protein>
    <recommendedName>
        <fullName evidence="4">HTH luxR-type domain-containing protein</fullName>
    </recommendedName>
</protein>
<keyword evidence="1" id="KW-0805">Transcription regulation</keyword>
<reference evidence="5 6" key="1">
    <citation type="journal article" date="2015" name="Genome Announc.">
        <title>Expanding the biotechnology potential of lactobacilli through comparative genomics of 213 strains and associated genera.</title>
        <authorList>
            <person name="Sun Z."/>
            <person name="Harris H.M."/>
            <person name="McCann A."/>
            <person name="Guo C."/>
            <person name="Argimon S."/>
            <person name="Zhang W."/>
            <person name="Yang X."/>
            <person name="Jeffery I.B."/>
            <person name="Cooney J.C."/>
            <person name="Kagawa T.F."/>
            <person name="Liu W."/>
            <person name="Song Y."/>
            <person name="Salvetti E."/>
            <person name="Wrobel A."/>
            <person name="Rasinkangas P."/>
            <person name="Parkhill J."/>
            <person name="Rea M.C."/>
            <person name="O'Sullivan O."/>
            <person name="Ritari J."/>
            <person name="Douillard F.P."/>
            <person name="Paul Ross R."/>
            <person name="Yang R."/>
            <person name="Briner A.E."/>
            <person name="Felis G.E."/>
            <person name="de Vos W.M."/>
            <person name="Barrangou R."/>
            <person name="Klaenhammer T.R."/>
            <person name="Caufield P.W."/>
            <person name="Cui Y."/>
            <person name="Zhang H."/>
            <person name="O'Toole P.W."/>
        </authorList>
    </citation>
    <scope>NUCLEOTIDE SEQUENCE [LARGE SCALE GENOMIC DNA]</scope>
    <source>
        <strain evidence="5 6">DSM 18630</strain>
    </source>
</reference>